<evidence type="ECO:0000256" key="1">
    <source>
        <dbReference type="SAM" id="Phobius"/>
    </source>
</evidence>
<evidence type="ECO:0000313" key="2">
    <source>
        <dbReference type="EMBL" id="PIY97188.1"/>
    </source>
</evidence>
<organism evidence="2 3">
    <name type="scientific">Candidatus Kerfeldbacteria bacterium CG_4_10_14_0_8_um_filter_42_10</name>
    <dbReference type="NCBI Taxonomy" id="2014248"/>
    <lineage>
        <taxon>Bacteria</taxon>
        <taxon>Candidatus Kerfeldiibacteriota</taxon>
    </lineage>
</organism>
<feature type="transmembrane region" description="Helical" evidence="1">
    <location>
        <begin position="41"/>
        <end position="63"/>
    </location>
</feature>
<reference evidence="2 3" key="1">
    <citation type="submission" date="2017-09" db="EMBL/GenBank/DDBJ databases">
        <title>Depth-based differentiation of microbial function through sediment-hosted aquifers and enrichment of novel symbionts in the deep terrestrial subsurface.</title>
        <authorList>
            <person name="Probst A.J."/>
            <person name="Ladd B."/>
            <person name="Jarett J.K."/>
            <person name="Geller-Mcgrath D.E."/>
            <person name="Sieber C.M."/>
            <person name="Emerson J.B."/>
            <person name="Anantharaman K."/>
            <person name="Thomas B.C."/>
            <person name="Malmstrom R."/>
            <person name="Stieglmeier M."/>
            <person name="Klingl A."/>
            <person name="Woyke T."/>
            <person name="Ryan C.M."/>
            <person name="Banfield J.F."/>
        </authorList>
    </citation>
    <scope>NUCLEOTIDE SEQUENCE [LARGE SCALE GENOMIC DNA]</scope>
    <source>
        <strain evidence="2">CG_4_10_14_0_8_um_filter_42_10</strain>
    </source>
</reference>
<evidence type="ECO:0000313" key="3">
    <source>
        <dbReference type="Proteomes" id="UP000230779"/>
    </source>
</evidence>
<gene>
    <name evidence="2" type="ORF">COY66_00865</name>
</gene>
<keyword evidence="1" id="KW-0812">Transmembrane</keyword>
<accession>A0A2M7RKB3</accession>
<name>A0A2M7RKB3_9BACT</name>
<keyword evidence="1" id="KW-1133">Transmembrane helix</keyword>
<comment type="caution">
    <text evidence="2">The sequence shown here is derived from an EMBL/GenBank/DDBJ whole genome shotgun (WGS) entry which is preliminary data.</text>
</comment>
<dbReference type="EMBL" id="PFMD01000009">
    <property type="protein sequence ID" value="PIY97188.1"/>
    <property type="molecule type" value="Genomic_DNA"/>
</dbReference>
<proteinExistence type="predicted"/>
<feature type="transmembrane region" description="Helical" evidence="1">
    <location>
        <begin position="75"/>
        <end position="100"/>
    </location>
</feature>
<feature type="transmembrane region" description="Helical" evidence="1">
    <location>
        <begin position="9"/>
        <end position="29"/>
    </location>
</feature>
<dbReference type="AlphaFoldDB" id="A0A2M7RKB3"/>
<protein>
    <submittedName>
        <fullName evidence="2">Uncharacterized protein</fullName>
    </submittedName>
</protein>
<keyword evidence="1" id="KW-0472">Membrane</keyword>
<sequence length="142" mass="15794">MNKLIYKITAWILIIAGTIYAIANLYFSFGGPTISDQLYEFGFGLFFSVLIFVLSFFPGKYYIAIGNIESKRNKLTNASLTLTIIGILLIVAAFVAMLIICPFPSICYGWGLMIVFYGIFPAAFLYAIAVILLLVNKFKTSL</sequence>
<dbReference type="Proteomes" id="UP000230779">
    <property type="component" value="Unassembled WGS sequence"/>
</dbReference>
<feature type="transmembrane region" description="Helical" evidence="1">
    <location>
        <begin position="112"/>
        <end position="135"/>
    </location>
</feature>